<proteinExistence type="predicted"/>
<dbReference type="Pfam" id="PF04199">
    <property type="entry name" value="Cyclase"/>
    <property type="match status" value="1"/>
</dbReference>
<dbReference type="InterPro" id="IPR007325">
    <property type="entry name" value="KFase/CYL"/>
</dbReference>
<evidence type="ECO:0000313" key="1">
    <source>
        <dbReference type="EMBL" id="MFC3996651.1"/>
    </source>
</evidence>
<name>A0ABV8FKI0_9ACTN</name>
<dbReference type="Gene3D" id="3.50.30.50">
    <property type="entry name" value="Putative cyclase"/>
    <property type="match status" value="1"/>
</dbReference>
<dbReference type="Proteomes" id="UP001595847">
    <property type="component" value="Unassembled WGS sequence"/>
</dbReference>
<protein>
    <submittedName>
        <fullName evidence="1">Cyclase family protein</fullName>
        <ecNumber evidence="1">3.5.-.-</ecNumber>
    </submittedName>
</protein>
<evidence type="ECO:0000313" key="2">
    <source>
        <dbReference type="Proteomes" id="UP001595847"/>
    </source>
</evidence>
<dbReference type="InterPro" id="IPR037175">
    <property type="entry name" value="KFase_sf"/>
</dbReference>
<dbReference type="RefSeq" id="WP_378532910.1">
    <property type="nucleotide sequence ID" value="NZ_JBHSBH010000008.1"/>
</dbReference>
<dbReference type="PANTHER" id="PTHR31118">
    <property type="entry name" value="CYCLASE-LIKE PROTEIN 2"/>
    <property type="match status" value="1"/>
</dbReference>
<dbReference type="EMBL" id="JBHSBH010000008">
    <property type="protein sequence ID" value="MFC3996651.1"/>
    <property type="molecule type" value="Genomic_DNA"/>
</dbReference>
<accession>A0ABV8FKI0</accession>
<comment type="caution">
    <text evidence="1">The sequence shown here is derived from an EMBL/GenBank/DDBJ whole genome shotgun (WGS) entry which is preliminary data.</text>
</comment>
<sequence length="221" mass="23606">MTQLVDVSHQVTEGMTTYPGLPGPTIEDHLSFDASRDTYAEGTEFRIGRISMVANTGTYLDMPAHRYRDGADLADLELEKVANVPGIVVGAEERAIGPDSFKGLDLEGKAVLLRTGWDRHWRTEAYGAPDHPYLTEGGARALADTGATLVGIDSVNIDDTSPAGRGARPAHSLLLAAGIPVVEHLCLLDRLPAAGFTFFAVPVKVRGLGTFPVRAFALIPD</sequence>
<organism evidence="1 2">
    <name type="scientific">Nocardiopsis sediminis</name>
    <dbReference type="NCBI Taxonomy" id="1778267"/>
    <lineage>
        <taxon>Bacteria</taxon>
        <taxon>Bacillati</taxon>
        <taxon>Actinomycetota</taxon>
        <taxon>Actinomycetes</taxon>
        <taxon>Streptosporangiales</taxon>
        <taxon>Nocardiopsidaceae</taxon>
        <taxon>Nocardiopsis</taxon>
    </lineage>
</organism>
<dbReference type="SUPFAM" id="SSF102198">
    <property type="entry name" value="Putative cyclase"/>
    <property type="match status" value="1"/>
</dbReference>
<keyword evidence="2" id="KW-1185">Reference proteome</keyword>
<gene>
    <name evidence="1" type="ORF">ACFOVU_12050</name>
</gene>
<dbReference type="PANTHER" id="PTHR31118:SF12">
    <property type="entry name" value="CYCLASE-LIKE PROTEIN 2"/>
    <property type="match status" value="1"/>
</dbReference>
<dbReference type="GO" id="GO:0016787">
    <property type="term" value="F:hydrolase activity"/>
    <property type="evidence" value="ECO:0007669"/>
    <property type="project" value="UniProtKB-KW"/>
</dbReference>
<reference evidence="2" key="1">
    <citation type="journal article" date="2019" name="Int. J. Syst. Evol. Microbiol.">
        <title>The Global Catalogue of Microorganisms (GCM) 10K type strain sequencing project: providing services to taxonomists for standard genome sequencing and annotation.</title>
        <authorList>
            <consortium name="The Broad Institute Genomics Platform"/>
            <consortium name="The Broad Institute Genome Sequencing Center for Infectious Disease"/>
            <person name="Wu L."/>
            <person name="Ma J."/>
        </authorList>
    </citation>
    <scope>NUCLEOTIDE SEQUENCE [LARGE SCALE GENOMIC DNA]</scope>
    <source>
        <strain evidence="2">TBRC 1826</strain>
    </source>
</reference>
<keyword evidence="1" id="KW-0378">Hydrolase</keyword>
<dbReference type="EC" id="3.5.-.-" evidence="1"/>